<dbReference type="PROSITE" id="PS50850">
    <property type="entry name" value="MFS"/>
    <property type="match status" value="1"/>
</dbReference>
<keyword evidence="5" id="KW-0769">Symport</keyword>
<feature type="transmembrane region" description="Helical" evidence="8">
    <location>
        <begin position="163"/>
        <end position="186"/>
    </location>
</feature>
<feature type="transmembrane region" description="Helical" evidence="8">
    <location>
        <begin position="62"/>
        <end position="86"/>
    </location>
</feature>
<feature type="transmembrane region" description="Helical" evidence="8">
    <location>
        <begin position="388"/>
        <end position="408"/>
    </location>
</feature>
<dbReference type="Pfam" id="PF07690">
    <property type="entry name" value="MFS_1"/>
    <property type="match status" value="1"/>
</dbReference>
<comment type="subcellular location">
    <subcellularLocation>
        <location evidence="1">Cell membrane</location>
        <topology evidence="1">Multi-pass membrane protein</topology>
    </subcellularLocation>
</comment>
<protein>
    <submittedName>
        <fullName evidence="10">MFS transporter</fullName>
    </submittedName>
</protein>
<evidence type="ECO:0000256" key="7">
    <source>
        <dbReference type="ARBA" id="ARBA00023136"/>
    </source>
</evidence>
<keyword evidence="2" id="KW-0813">Transport</keyword>
<dbReference type="PANTHER" id="PTHR43528">
    <property type="entry name" value="ALPHA-KETOGLUTARATE PERMEASE"/>
    <property type="match status" value="1"/>
</dbReference>
<feature type="transmembrane region" description="Helical" evidence="8">
    <location>
        <begin position="414"/>
        <end position="432"/>
    </location>
</feature>
<evidence type="ECO:0000256" key="1">
    <source>
        <dbReference type="ARBA" id="ARBA00004651"/>
    </source>
</evidence>
<dbReference type="InterPro" id="IPR036259">
    <property type="entry name" value="MFS_trans_sf"/>
</dbReference>
<organism evidence="10 11">
    <name type="scientific">Saxibacter everestensis</name>
    <dbReference type="NCBI Taxonomy" id="2909229"/>
    <lineage>
        <taxon>Bacteria</taxon>
        <taxon>Bacillati</taxon>
        <taxon>Actinomycetota</taxon>
        <taxon>Actinomycetes</taxon>
        <taxon>Micrococcales</taxon>
        <taxon>Brevibacteriaceae</taxon>
        <taxon>Saxibacter</taxon>
    </lineage>
</organism>
<keyword evidence="7 8" id="KW-0472">Membrane</keyword>
<name>A0ABY8QTT0_9MICO</name>
<evidence type="ECO:0000256" key="5">
    <source>
        <dbReference type="ARBA" id="ARBA00022847"/>
    </source>
</evidence>
<dbReference type="InterPro" id="IPR011701">
    <property type="entry name" value="MFS"/>
</dbReference>
<feature type="transmembrane region" description="Helical" evidence="8">
    <location>
        <begin position="198"/>
        <end position="217"/>
    </location>
</feature>
<dbReference type="InterPro" id="IPR051084">
    <property type="entry name" value="H+-coupled_symporters"/>
</dbReference>
<dbReference type="InterPro" id="IPR020846">
    <property type="entry name" value="MFS_dom"/>
</dbReference>
<proteinExistence type="predicted"/>
<dbReference type="Proteomes" id="UP001209083">
    <property type="component" value="Chromosome"/>
</dbReference>
<reference evidence="10 11" key="1">
    <citation type="submission" date="2023-05" db="EMBL/GenBank/DDBJ databases">
        <title>Lithophilousrod everest ZFBP1038 complete genpme.</title>
        <authorList>
            <person name="Tian M."/>
        </authorList>
    </citation>
    <scope>NUCLEOTIDE SEQUENCE [LARGE SCALE GENOMIC DNA]</scope>
    <source>
        <strain evidence="10 11">ZFBP1038</strain>
    </source>
</reference>
<evidence type="ECO:0000256" key="6">
    <source>
        <dbReference type="ARBA" id="ARBA00022989"/>
    </source>
</evidence>
<feature type="transmembrane region" description="Helical" evidence="8">
    <location>
        <begin position="98"/>
        <end position="116"/>
    </location>
</feature>
<dbReference type="RefSeq" id="WP_349638441.1">
    <property type="nucleotide sequence ID" value="NZ_CP090958.1"/>
</dbReference>
<keyword evidence="11" id="KW-1185">Reference proteome</keyword>
<evidence type="ECO:0000256" key="4">
    <source>
        <dbReference type="ARBA" id="ARBA00022692"/>
    </source>
</evidence>
<gene>
    <name evidence="10" type="ORF">LWF01_16395</name>
</gene>
<evidence type="ECO:0000313" key="10">
    <source>
        <dbReference type="EMBL" id="WGW11651.1"/>
    </source>
</evidence>
<dbReference type="PANTHER" id="PTHR43528:SF1">
    <property type="entry name" value="ALPHA-KETOGLUTARATE PERMEASE"/>
    <property type="match status" value="1"/>
</dbReference>
<sequence length="440" mass="46726">MSVNESPSPSVNVPAPGKPTGMQKRVLLGGSVGQFIEFYDFTLYGLSAVIFSQLFFPPGNELAALLGTFATFGVAFVIRPLGGLFFGALGDKIGRRRVLAITLFTVGGATALMGVLPTYGQIGAFAPVLLVLCRLAQGFSAGGESVGGPSFVFEHAPVNKRGFWINITLAATALPSVVAGTLILILSQSMPDESFASWGWRIPFILALPLAIFGVWIRNRTVESDLFKEALKEQTKEFSPIREAFAENKLRMVQVIFVMGLTAMGFYFLSAYFVTYIQTTGNLSREQALLTNAAAMALYAVLLPIGGIIGDRLGRKPMLIMGSAAIAILAIPCFMLVTSGSLPLALLGQALFVIPLCLYGGGCYTFFVEIFTTKTRFTSAAISYNVSYAAFGGTAPLIGTAIVGQTGVSASPGYYMAGAAVIVFLLVTLTKLPETRGRMG</sequence>
<dbReference type="EMBL" id="CP090958">
    <property type="protein sequence ID" value="WGW11651.1"/>
    <property type="molecule type" value="Genomic_DNA"/>
</dbReference>
<dbReference type="Gene3D" id="1.20.1250.20">
    <property type="entry name" value="MFS general substrate transporter like domains"/>
    <property type="match status" value="2"/>
</dbReference>
<evidence type="ECO:0000259" key="9">
    <source>
        <dbReference type="PROSITE" id="PS50850"/>
    </source>
</evidence>
<feature type="domain" description="Major facilitator superfamily (MFS) profile" evidence="9">
    <location>
        <begin position="26"/>
        <end position="436"/>
    </location>
</feature>
<keyword evidence="6 8" id="KW-1133">Transmembrane helix</keyword>
<feature type="transmembrane region" description="Helical" evidence="8">
    <location>
        <begin position="318"/>
        <end position="338"/>
    </location>
</feature>
<feature type="transmembrane region" description="Helical" evidence="8">
    <location>
        <begin position="255"/>
        <end position="277"/>
    </location>
</feature>
<accession>A0ABY8QTT0</accession>
<evidence type="ECO:0000256" key="2">
    <source>
        <dbReference type="ARBA" id="ARBA00022448"/>
    </source>
</evidence>
<feature type="transmembrane region" description="Helical" evidence="8">
    <location>
        <begin position="122"/>
        <end position="142"/>
    </location>
</feature>
<keyword evidence="4 8" id="KW-0812">Transmembrane</keyword>
<feature type="transmembrane region" description="Helical" evidence="8">
    <location>
        <begin position="289"/>
        <end position="309"/>
    </location>
</feature>
<dbReference type="SUPFAM" id="SSF103473">
    <property type="entry name" value="MFS general substrate transporter"/>
    <property type="match status" value="1"/>
</dbReference>
<evidence type="ECO:0000256" key="8">
    <source>
        <dbReference type="SAM" id="Phobius"/>
    </source>
</evidence>
<keyword evidence="3" id="KW-1003">Cell membrane</keyword>
<evidence type="ECO:0000313" key="11">
    <source>
        <dbReference type="Proteomes" id="UP001209083"/>
    </source>
</evidence>
<feature type="transmembrane region" description="Helical" evidence="8">
    <location>
        <begin position="344"/>
        <end position="367"/>
    </location>
</feature>
<evidence type="ECO:0000256" key="3">
    <source>
        <dbReference type="ARBA" id="ARBA00022475"/>
    </source>
</evidence>